<feature type="region of interest" description="Disordered" evidence="1">
    <location>
        <begin position="1"/>
        <end position="23"/>
    </location>
</feature>
<accession>A0A6J5PQX9</accession>
<dbReference type="SUPFAM" id="SSF103084">
    <property type="entry name" value="Holliday junction resolvase RusA"/>
    <property type="match status" value="1"/>
</dbReference>
<dbReference type="Pfam" id="PF05866">
    <property type="entry name" value="RusA"/>
    <property type="match status" value="1"/>
</dbReference>
<organism evidence="2">
    <name type="scientific">uncultured Caudovirales phage</name>
    <dbReference type="NCBI Taxonomy" id="2100421"/>
    <lineage>
        <taxon>Viruses</taxon>
        <taxon>Duplodnaviria</taxon>
        <taxon>Heunggongvirae</taxon>
        <taxon>Uroviricota</taxon>
        <taxon>Caudoviricetes</taxon>
        <taxon>Peduoviridae</taxon>
        <taxon>Maltschvirus</taxon>
        <taxon>Maltschvirus maltsch</taxon>
    </lineage>
</organism>
<dbReference type="Gene3D" id="3.30.1330.70">
    <property type="entry name" value="Holliday junction resolvase RusA"/>
    <property type="match status" value="1"/>
</dbReference>
<dbReference type="GO" id="GO:0006310">
    <property type="term" value="P:DNA recombination"/>
    <property type="evidence" value="ECO:0007669"/>
    <property type="project" value="InterPro"/>
</dbReference>
<proteinExistence type="predicted"/>
<evidence type="ECO:0000256" key="1">
    <source>
        <dbReference type="SAM" id="MobiDB-lite"/>
    </source>
</evidence>
<dbReference type="InterPro" id="IPR036614">
    <property type="entry name" value="RusA-like_sf"/>
</dbReference>
<dbReference type="GO" id="GO:0000287">
    <property type="term" value="F:magnesium ion binding"/>
    <property type="evidence" value="ECO:0007669"/>
    <property type="project" value="InterPro"/>
</dbReference>
<evidence type="ECO:0000313" key="2">
    <source>
        <dbReference type="EMBL" id="CAB4171675.1"/>
    </source>
</evidence>
<gene>
    <name evidence="2" type="ORF">UFOVP923_17</name>
</gene>
<dbReference type="GO" id="GO:0006281">
    <property type="term" value="P:DNA repair"/>
    <property type="evidence" value="ECO:0007669"/>
    <property type="project" value="InterPro"/>
</dbReference>
<dbReference type="InterPro" id="IPR008822">
    <property type="entry name" value="Endonuclease_RusA-like"/>
</dbReference>
<dbReference type="EMBL" id="LR796877">
    <property type="protein sequence ID" value="CAB4171675.1"/>
    <property type="molecule type" value="Genomic_DNA"/>
</dbReference>
<reference evidence="2" key="1">
    <citation type="submission" date="2020-05" db="EMBL/GenBank/DDBJ databases">
        <authorList>
            <person name="Chiriac C."/>
            <person name="Salcher M."/>
            <person name="Ghai R."/>
            <person name="Kavagutti S V."/>
        </authorList>
    </citation>
    <scope>NUCLEOTIDE SEQUENCE</scope>
</reference>
<protein>
    <submittedName>
        <fullName evidence="2">Rus Holliday junction resolvase</fullName>
    </submittedName>
</protein>
<name>A0A6J5PQX9_9CAUD</name>
<sequence length="115" mass="12804">MSKQHTIVIPNRPTPKGRPRLGRRGRVFTPVKTLEAEALVRGAYLMSDGPVFEGPVWLRIEFTPTSMEITVGESTLEVSKLRGDIDNYVKTVMDGLNGAAWADDKQVHLVEAWKA</sequence>